<proteinExistence type="predicted"/>
<dbReference type="EMBL" id="JAXCGZ010015391">
    <property type="protein sequence ID" value="KAK7070400.1"/>
    <property type="molecule type" value="Genomic_DNA"/>
</dbReference>
<feature type="coiled-coil region" evidence="1">
    <location>
        <begin position="47"/>
        <end position="106"/>
    </location>
</feature>
<comment type="caution">
    <text evidence="2">The sequence shown here is derived from an EMBL/GenBank/DDBJ whole genome shotgun (WGS) entry which is preliminary data.</text>
</comment>
<accession>A0AAN8X1P4</accession>
<gene>
    <name evidence="2" type="ORF">SK128_012380</name>
</gene>
<protein>
    <submittedName>
        <fullName evidence="2">Uncharacterized protein</fullName>
    </submittedName>
</protein>
<dbReference type="Proteomes" id="UP001381693">
    <property type="component" value="Unassembled WGS sequence"/>
</dbReference>
<evidence type="ECO:0000256" key="1">
    <source>
        <dbReference type="SAM" id="Coils"/>
    </source>
</evidence>
<evidence type="ECO:0000313" key="2">
    <source>
        <dbReference type="EMBL" id="KAK7070400.1"/>
    </source>
</evidence>
<evidence type="ECO:0000313" key="3">
    <source>
        <dbReference type="Proteomes" id="UP001381693"/>
    </source>
</evidence>
<sequence>MGLTALSFPIPFSQLLQHGRWEWNSFSSTTRFKTELKTGISQHEASRRTLMEKSEDHKMKIQQLQEVFLSKQAKISQLRVTWNRKIEGLKEENKLLKMSLENIMQSKTEDEIVVQDIVNERKRILQETQLYKEQIAQFDKFVLENYNKILCAIETHNEDIQTSFESLTSSLLKEPGEV</sequence>
<organism evidence="2 3">
    <name type="scientific">Halocaridina rubra</name>
    <name type="common">Hawaiian red shrimp</name>
    <dbReference type="NCBI Taxonomy" id="373956"/>
    <lineage>
        <taxon>Eukaryota</taxon>
        <taxon>Metazoa</taxon>
        <taxon>Ecdysozoa</taxon>
        <taxon>Arthropoda</taxon>
        <taxon>Crustacea</taxon>
        <taxon>Multicrustacea</taxon>
        <taxon>Malacostraca</taxon>
        <taxon>Eumalacostraca</taxon>
        <taxon>Eucarida</taxon>
        <taxon>Decapoda</taxon>
        <taxon>Pleocyemata</taxon>
        <taxon>Caridea</taxon>
        <taxon>Atyoidea</taxon>
        <taxon>Atyidae</taxon>
        <taxon>Halocaridina</taxon>
    </lineage>
</organism>
<keyword evidence="1" id="KW-0175">Coiled coil</keyword>
<dbReference type="AlphaFoldDB" id="A0AAN8X1P4"/>
<reference evidence="2 3" key="1">
    <citation type="submission" date="2023-11" db="EMBL/GenBank/DDBJ databases">
        <title>Halocaridina rubra genome assembly.</title>
        <authorList>
            <person name="Smith C."/>
        </authorList>
    </citation>
    <scope>NUCLEOTIDE SEQUENCE [LARGE SCALE GENOMIC DNA]</scope>
    <source>
        <strain evidence="2">EP-1</strain>
        <tissue evidence="2">Whole</tissue>
    </source>
</reference>
<name>A0AAN8X1P4_HALRR</name>
<keyword evidence="3" id="KW-1185">Reference proteome</keyword>